<evidence type="ECO:0000256" key="4">
    <source>
        <dbReference type="ARBA" id="ARBA00022475"/>
    </source>
</evidence>
<dbReference type="InterPro" id="IPR011701">
    <property type="entry name" value="MFS"/>
</dbReference>
<comment type="caution">
    <text evidence="12">The sequence shown here is derived from an EMBL/GenBank/DDBJ whole genome shotgun (WGS) entry which is preliminary data.</text>
</comment>
<dbReference type="Proteomes" id="UP001596208">
    <property type="component" value="Unassembled WGS sequence"/>
</dbReference>
<name>A0ABW0AX43_9ACTN</name>
<feature type="transmembrane region" description="Helical" evidence="10">
    <location>
        <begin position="157"/>
        <end position="181"/>
    </location>
</feature>
<dbReference type="Pfam" id="PF07690">
    <property type="entry name" value="MFS_1"/>
    <property type="match status" value="1"/>
</dbReference>
<feature type="domain" description="Major facilitator superfamily (MFS) profile" evidence="11">
    <location>
        <begin position="16"/>
        <end position="424"/>
    </location>
</feature>
<evidence type="ECO:0000256" key="1">
    <source>
        <dbReference type="ARBA" id="ARBA00004651"/>
    </source>
</evidence>
<accession>A0ABW0AX43</accession>
<dbReference type="EMBL" id="JBHSKI010000001">
    <property type="protein sequence ID" value="MFC5169480.1"/>
    <property type="molecule type" value="Genomic_DNA"/>
</dbReference>
<feature type="transmembrane region" description="Helical" evidence="10">
    <location>
        <begin position="278"/>
        <end position="299"/>
    </location>
</feature>
<reference evidence="13" key="1">
    <citation type="journal article" date="2019" name="Int. J. Syst. Evol. Microbiol.">
        <title>The Global Catalogue of Microorganisms (GCM) 10K type strain sequencing project: providing services to taxonomists for standard genome sequencing and annotation.</title>
        <authorList>
            <consortium name="The Broad Institute Genomics Platform"/>
            <consortium name="The Broad Institute Genome Sequencing Center for Infectious Disease"/>
            <person name="Wu L."/>
            <person name="Ma J."/>
        </authorList>
    </citation>
    <scope>NUCLEOTIDE SEQUENCE [LARGE SCALE GENOMIC DNA]</scope>
    <source>
        <strain evidence="13">CGMCC 4.1721</strain>
    </source>
</reference>
<feature type="transmembrane region" description="Helical" evidence="10">
    <location>
        <begin position="126"/>
        <end position="145"/>
    </location>
</feature>
<dbReference type="InterPro" id="IPR036259">
    <property type="entry name" value="MFS_trans_sf"/>
</dbReference>
<evidence type="ECO:0000256" key="5">
    <source>
        <dbReference type="ARBA" id="ARBA00022692"/>
    </source>
</evidence>
<evidence type="ECO:0000313" key="12">
    <source>
        <dbReference type="EMBL" id="MFC5169480.1"/>
    </source>
</evidence>
<keyword evidence="13" id="KW-1185">Reference proteome</keyword>
<feature type="transmembrane region" description="Helical" evidence="10">
    <location>
        <begin position="329"/>
        <end position="350"/>
    </location>
</feature>
<keyword evidence="6" id="KW-0769">Symport</keyword>
<evidence type="ECO:0000259" key="11">
    <source>
        <dbReference type="PROSITE" id="PS50850"/>
    </source>
</evidence>
<feature type="transmembrane region" description="Helical" evidence="10">
    <location>
        <begin position="187"/>
        <end position="207"/>
    </location>
</feature>
<feature type="transmembrane region" description="Helical" evidence="10">
    <location>
        <begin position="306"/>
        <end position="323"/>
    </location>
</feature>
<protein>
    <submittedName>
        <fullName evidence="12">MFS transporter</fullName>
    </submittedName>
</protein>
<feature type="transmembrane region" description="Helical" evidence="10">
    <location>
        <begin position="240"/>
        <end position="258"/>
    </location>
</feature>
<dbReference type="PANTHER" id="PTHR43528">
    <property type="entry name" value="ALPHA-KETOGLUTARATE PERMEASE"/>
    <property type="match status" value="1"/>
</dbReference>
<dbReference type="InterPro" id="IPR005829">
    <property type="entry name" value="Sugar_transporter_CS"/>
</dbReference>
<evidence type="ECO:0000256" key="6">
    <source>
        <dbReference type="ARBA" id="ARBA00022847"/>
    </source>
</evidence>
<dbReference type="Gene3D" id="1.20.1250.20">
    <property type="entry name" value="MFS general substrate transporter like domains"/>
    <property type="match status" value="2"/>
</dbReference>
<feature type="transmembrane region" description="Helical" evidence="10">
    <location>
        <begin position="402"/>
        <end position="419"/>
    </location>
</feature>
<feature type="transmembrane region" description="Helical" evidence="10">
    <location>
        <begin position="21"/>
        <end position="43"/>
    </location>
</feature>
<dbReference type="PROSITE" id="PS50850">
    <property type="entry name" value="MFS"/>
    <property type="match status" value="1"/>
</dbReference>
<dbReference type="InterPro" id="IPR020846">
    <property type="entry name" value="MFS_dom"/>
</dbReference>
<keyword evidence="3" id="KW-0813">Transport</keyword>
<gene>
    <name evidence="12" type="ORF">ACFPRK_02525</name>
</gene>
<feature type="transmembrane region" description="Helical" evidence="10">
    <location>
        <begin position="88"/>
        <end position="106"/>
    </location>
</feature>
<evidence type="ECO:0000256" key="3">
    <source>
        <dbReference type="ARBA" id="ARBA00022448"/>
    </source>
</evidence>
<dbReference type="RefSeq" id="WP_065847411.1">
    <property type="nucleotide sequence ID" value="NZ_JBHSKI010000001.1"/>
</dbReference>
<proteinExistence type="inferred from homology"/>
<feature type="transmembrane region" description="Helical" evidence="10">
    <location>
        <begin position="55"/>
        <end position="76"/>
    </location>
</feature>
<dbReference type="InterPro" id="IPR051084">
    <property type="entry name" value="H+-coupled_symporters"/>
</dbReference>
<keyword evidence="5 10" id="KW-0812">Transmembrane</keyword>
<feature type="transmembrane region" description="Helical" evidence="10">
    <location>
        <begin position="371"/>
        <end position="390"/>
    </location>
</feature>
<evidence type="ECO:0000313" key="13">
    <source>
        <dbReference type="Proteomes" id="UP001596208"/>
    </source>
</evidence>
<dbReference type="PANTHER" id="PTHR43528:SF1">
    <property type="entry name" value="ALPHA-KETOGLUTARATE PERMEASE"/>
    <property type="match status" value="1"/>
</dbReference>
<feature type="region of interest" description="Disordered" evidence="9">
    <location>
        <begin position="429"/>
        <end position="454"/>
    </location>
</feature>
<evidence type="ECO:0000256" key="10">
    <source>
        <dbReference type="SAM" id="Phobius"/>
    </source>
</evidence>
<keyword evidence="7 10" id="KW-1133">Transmembrane helix</keyword>
<evidence type="ECO:0000256" key="9">
    <source>
        <dbReference type="SAM" id="MobiDB-lite"/>
    </source>
</evidence>
<keyword evidence="4" id="KW-1003">Cell membrane</keyword>
<dbReference type="SUPFAM" id="SSF103473">
    <property type="entry name" value="MFS general substrate transporter"/>
    <property type="match status" value="1"/>
</dbReference>
<dbReference type="PROSITE" id="PS00217">
    <property type="entry name" value="SUGAR_TRANSPORT_2"/>
    <property type="match status" value="1"/>
</dbReference>
<sequence length="454" mass="48764">MSDTLITVDPRRRRRAFLGAVTGHLIEWYDYGVYGFVAIYIGQLFFPADNEASQLMSSFAVFALSFFIRPLGGLFFGPMADRIGRKQTLLVVMLLMFTSTFAIGLLPTHAAIGITAPLLLVLTRCLQGFSAGGEIGTTTAFIAEYAGPGRRGYSTSWLMVTAVLGLLLGGVVANGLIVLLGDEAMLAWGWRIPFLVAGPLGLVALYIRLKLEDSPEFQALAERGEKSEAPIRDAWPWKRAIALIFCIITLHASFFYLVVTYASTYMSTELGFSNNAKFLLVTIAMAVTAAVMPFGGMFTDRFGRKYFLLVVGLASTGAVIWLFEAAPGATPASFAAPLLTVAICLGLYASSTYGTMCDLFPTRVRSTGISLAYNVPVALFGGSAPLISAWLIGRTGDIASPWYFYVATCVLSLVALVVLKQSDFDRANQHSATPPVPRTDAAPSNTGPVGEVTA</sequence>
<evidence type="ECO:0000256" key="2">
    <source>
        <dbReference type="ARBA" id="ARBA00008240"/>
    </source>
</evidence>
<organism evidence="12 13">
    <name type="scientific">Streptomyces mutomycini</name>
    <dbReference type="NCBI Taxonomy" id="284036"/>
    <lineage>
        <taxon>Bacteria</taxon>
        <taxon>Bacillati</taxon>
        <taxon>Actinomycetota</taxon>
        <taxon>Actinomycetes</taxon>
        <taxon>Kitasatosporales</taxon>
        <taxon>Streptomycetaceae</taxon>
        <taxon>Streptomyces</taxon>
    </lineage>
</organism>
<comment type="subcellular location">
    <subcellularLocation>
        <location evidence="1">Cell membrane</location>
        <topology evidence="1">Multi-pass membrane protein</topology>
    </subcellularLocation>
</comment>
<comment type="similarity">
    <text evidence="2">Belongs to the major facilitator superfamily. Metabolite:H+ Symporter (MHS) family (TC 2.A.1.6) family.</text>
</comment>
<evidence type="ECO:0000256" key="7">
    <source>
        <dbReference type="ARBA" id="ARBA00022989"/>
    </source>
</evidence>
<keyword evidence="8 10" id="KW-0472">Membrane</keyword>
<evidence type="ECO:0000256" key="8">
    <source>
        <dbReference type="ARBA" id="ARBA00023136"/>
    </source>
</evidence>